<proteinExistence type="inferred from homology"/>
<evidence type="ECO:0000256" key="12">
    <source>
        <dbReference type="SAM" id="MobiDB-lite"/>
    </source>
</evidence>
<dbReference type="OrthoDB" id="266334at2759"/>
<comment type="subunit">
    <text evidence="10">Interacts with EMP65.</text>
</comment>
<feature type="non-terminal residue" evidence="15">
    <location>
        <position position="1131"/>
    </location>
</feature>
<dbReference type="EMBL" id="KK120899">
    <property type="protein sequence ID" value="KFM79312.1"/>
    <property type="molecule type" value="Genomic_DNA"/>
</dbReference>
<dbReference type="AlphaFoldDB" id="A0A087UPM3"/>
<dbReference type="PANTHER" id="PTHR12953">
    <property type="entry name" value="MEMBRANE PROTEIN CH1 RELATED"/>
    <property type="match status" value="1"/>
</dbReference>
<keyword evidence="3 13" id="KW-0732">Signal</keyword>
<feature type="region of interest" description="Disordered" evidence="12">
    <location>
        <begin position="250"/>
        <end position="273"/>
    </location>
</feature>
<dbReference type="STRING" id="407821.A0A087UPM3"/>
<feature type="region of interest" description="Disordered" evidence="12">
    <location>
        <begin position="34"/>
        <end position="56"/>
    </location>
</feature>
<keyword evidence="2" id="KW-0812">Transmembrane</keyword>
<comment type="similarity">
    <text evidence="9">Belongs to the SLP1 family.</text>
</comment>
<keyword evidence="16" id="KW-1185">Reference proteome</keyword>
<comment type="subcellular location">
    <subcellularLocation>
        <location evidence="8">Endomembrane system</location>
        <topology evidence="8">Single-pass type I membrane protein</topology>
    </subcellularLocation>
    <subcellularLocation>
        <location evidence="1">Endoplasmic reticulum membrane</location>
        <topology evidence="1">Single-pass membrane protein</topology>
    </subcellularLocation>
</comment>
<dbReference type="GO" id="GO:0034975">
    <property type="term" value="P:protein folding in endoplasmic reticulum"/>
    <property type="evidence" value="ECO:0007669"/>
    <property type="project" value="TreeGrafter"/>
</dbReference>
<dbReference type="OMA" id="ITIMSLC"/>
<dbReference type="Proteomes" id="UP000054359">
    <property type="component" value="Unassembled WGS sequence"/>
</dbReference>
<dbReference type="GO" id="GO:0005789">
    <property type="term" value="C:endoplasmic reticulum membrane"/>
    <property type="evidence" value="ECO:0007669"/>
    <property type="project" value="UniProtKB-SubCell"/>
</dbReference>
<feature type="compositionally biased region" description="Polar residues" evidence="12">
    <location>
        <begin position="668"/>
        <end position="682"/>
    </location>
</feature>
<keyword evidence="11" id="KW-0175">Coiled coil</keyword>
<evidence type="ECO:0000256" key="2">
    <source>
        <dbReference type="ARBA" id="ARBA00022692"/>
    </source>
</evidence>
<reference evidence="15 16" key="1">
    <citation type="submission" date="2013-11" db="EMBL/GenBank/DDBJ databases">
        <title>Genome sequencing of Stegodyphus mimosarum.</title>
        <authorList>
            <person name="Bechsgaard J."/>
        </authorList>
    </citation>
    <scope>NUCLEOTIDE SEQUENCE [LARGE SCALE GENOMIC DNA]</scope>
</reference>
<dbReference type="FunFam" id="2.60.120.260:FF:000099">
    <property type="entry name" value="Uncharacterized protein, isoform C"/>
    <property type="match status" value="1"/>
</dbReference>
<protein>
    <submittedName>
        <fullName evidence="15">Protein osteopotentia-like protein</fullName>
    </submittedName>
</protein>
<evidence type="ECO:0000256" key="5">
    <source>
        <dbReference type="ARBA" id="ARBA00022989"/>
    </source>
</evidence>
<evidence type="ECO:0000256" key="8">
    <source>
        <dbReference type="ARBA" id="ARBA00046288"/>
    </source>
</evidence>
<dbReference type="Pfam" id="PF07738">
    <property type="entry name" value="Sad1_UNC"/>
    <property type="match status" value="1"/>
</dbReference>
<feature type="region of interest" description="Disordered" evidence="12">
    <location>
        <begin position="154"/>
        <end position="186"/>
    </location>
</feature>
<feature type="compositionally biased region" description="Basic and acidic residues" evidence="12">
    <location>
        <begin position="683"/>
        <end position="692"/>
    </location>
</feature>
<name>A0A087UPM3_STEMI</name>
<feature type="compositionally biased region" description="Polar residues" evidence="12">
    <location>
        <begin position="163"/>
        <end position="186"/>
    </location>
</feature>
<keyword evidence="5" id="KW-1133">Transmembrane helix</keyword>
<sequence>MLGKSSLFIVVNSIFSITSVERLPNNCDIKQSDAASQSIQTHQTVSNNPSGVADVSSQQEEKLKNVNLDLELLKEESMVQPNVEYVNNNLPSKDAAELVKEVKEQPHPLESDLNKKQIIPNLESSRLMNTQEKEQPAMKQMASSVAEEIKPNPISLDVKDPQQNEPMSSSKYIDSSAKQSLSERSGFQSEIPLASNYLHSEVPASDHTVKNKHSEEKLVEKIIVEDAHHQPHYDGMPSFDEWKKMMLAEQEKGGQQMPSPNPPGKKISSQKRRRNYSSYECGAKIVASNSEAEGTSRILNELVDEYMLNPCKAKIWFVIELCETVQASQIELANFELFSSCPKDFAVYSSDNFPTRDWVLLGTFTAVEQRVLQSFELKQEGFGKFIKIELLSHYGGEHYCPLSVVRIFGTSMVDEYEEMETLANQVNIPDDELDRLDIPVEDQKQPTNLFGSATDAVLSIVKKAAQALGQQQTLEEGQTNETAPEQQNVSDAKLCKLVDRASNKCDSENIGSSIEDLPLAPSSSNLSLFRLLQRCDQCVSSRIRYYSSAQPHCRFFQAALGPVVFQKLCDWFKEHPLVIMHETPVSGKENVYSGSSFVVSPTKSPPPQIMRIPVDSDSSLKKLIPNDSFSSLSDSDKNINLNISDGNLHKLNKSVVLTDHIILETSIHPTRTQQNGHSSTYSDSKKISEHDQSSGSSPLADSVVELPSKVTVPLPEKTDAFIEKSPTETLSVNGNDNSVLSEMLTDSEEQQISDYLSDSSTTTSPEEEITDTVTPIEMPTNNRTGEEKHVDMRSEFQGKHEPVTAPGVSTAGQKESVFMRMSNRIKALEINMSLSSQYLQELSQRYRRQMEEMQRAFNRTIGTLNDTARKAAEKDLKQQEVLNSLQLQVANLSETVEMLLSERTSVFRQMVETHICLMVIEAIIMITIMSLCVRRIYSTPQIPPLERDTVVSAPRLSKRRSSVDSCTPPIARKVKKRSASEEALNAGENLLIVEPLPVFLDPTLKVKKRNRKRNKAIQRSISHPTVEQKNSCSSSQCNKEKDSHSEACILSHMRSKHVSNKAKYVCENCNYNSCTVMSSERERRFDSLPLKNLTNGTIFDSNILQNTDNLVKGKEKFSLRKFLKLPKRDSI</sequence>
<evidence type="ECO:0000256" key="11">
    <source>
        <dbReference type="SAM" id="Coils"/>
    </source>
</evidence>
<dbReference type="Gene3D" id="2.60.120.260">
    <property type="entry name" value="Galactose-binding domain-like"/>
    <property type="match status" value="1"/>
</dbReference>
<feature type="coiled-coil region" evidence="11">
    <location>
        <begin position="839"/>
        <end position="902"/>
    </location>
</feature>
<evidence type="ECO:0000256" key="1">
    <source>
        <dbReference type="ARBA" id="ARBA00004389"/>
    </source>
</evidence>
<keyword evidence="6" id="KW-0472">Membrane</keyword>
<evidence type="ECO:0000256" key="9">
    <source>
        <dbReference type="ARBA" id="ARBA00061226"/>
    </source>
</evidence>
<feature type="domain" description="SUN" evidence="14">
    <location>
        <begin position="253"/>
        <end position="412"/>
    </location>
</feature>
<feature type="region of interest" description="Disordered" evidence="12">
    <location>
        <begin position="1010"/>
        <end position="1039"/>
    </location>
</feature>
<dbReference type="PANTHER" id="PTHR12953:SF0">
    <property type="entry name" value="SUN DOMAIN-CONTAINING OSSIFICATION FACTOR"/>
    <property type="match status" value="1"/>
</dbReference>
<dbReference type="InterPro" id="IPR045120">
    <property type="entry name" value="Suco/Slp1-like"/>
</dbReference>
<evidence type="ECO:0000256" key="4">
    <source>
        <dbReference type="ARBA" id="ARBA00022824"/>
    </source>
</evidence>
<organism evidence="15 16">
    <name type="scientific">Stegodyphus mimosarum</name>
    <name type="common">African social velvet spider</name>
    <dbReference type="NCBI Taxonomy" id="407821"/>
    <lineage>
        <taxon>Eukaryota</taxon>
        <taxon>Metazoa</taxon>
        <taxon>Ecdysozoa</taxon>
        <taxon>Arthropoda</taxon>
        <taxon>Chelicerata</taxon>
        <taxon>Arachnida</taxon>
        <taxon>Araneae</taxon>
        <taxon>Araneomorphae</taxon>
        <taxon>Entelegynae</taxon>
        <taxon>Eresoidea</taxon>
        <taxon>Eresidae</taxon>
        <taxon>Stegodyphus</taxon>
    </lineage>
</organism>
<evidence type="ECO:0000313" key="15">
    <source>
        <dbReference type="EMBL" id="KFM79312.1"/>
    </source>
</evidence>
<evidence type="ECO:0000256" key="6">
    <source>
        <dbReference type="ARBA" id="ARBA00023136"/>
    </source>
</evidence>
<keyword evidence="7" id="KW-0325">Glycoprotein</keyword>
<feature type="chain" id="PRO_5001830727" evidence="13">
    <location>
        <begin position="23"/>
        <end position="1131"/>
    </location>
</feature>
<evidence type="ECO:0000313" key="16">
    <source>
        <dbReference type="Proteomes" id="UP000054359"/>
    </source>
</evidence>
<feature type="compositionally biased region" description="Polar residues" evidence="12">
    <location>
        <begin position="1017"/>
        <end position="1037"/>
    </location>
</feature>
<evidence type="ECO:0000256" key="7">
    <source>
        <dbReference type="ARBA" id="ARBA00023180"/>
    </source>
</evidence>
<feature type="region of interest" description="Disordered" evidence="12">
    <location>
        <begin position="668"/>
        <end position="701"/>
    </location>
</feature>
<accession>A0A087UPM3</accession>
<feature type="signal peptide" evidence="13">
    <location>
        <begin position="1"/>
        <end position="22"/>
    </location>
</feature>
<evidence type="ECO:0000256" key="3">
    <source>
        <dbReference type="ARBA" id="ARBA00022729"/>
    </source>
</evidence>
<evidence type="ECO:0000259" key="14">
    <source>
        <dbReference type="PROSITE" id="PS51469"/>
    </source>
</evidence>
<keyword evidence="4" id="KW-0256">Endoplasmic reticulum</keyword>
<gene>
    <name evidence="15" type="ORF">X975_04767</name>
</gene>
<evidence type="ECO:0000256" key="13">
    <source>
        <dbReference type="SAM" id="SignalP"/>
    </source>
</evidence>
<dbReference type="PROSITE" id="PS51469">
    <property type="entry name" value="SUN"/>
    <property type="match status" value="1"/>
</dbReference>
<evidence type="ECO:0000256" key="10">
    <source>
        <dbReference type="ARBA" id="ARBA00064635"/>
    </source>
</evidence>
<dbReference type="InterPro" id="IPR012919">
    <property type="entry name" value="SUN_dom"/>
</dbReference>